<keyword evidence="1" id="KW-0472">Membrane</keyword>
<dbReference type="RefSeq" id="WP_054493275.1">
    <property type="nucleotide sequence ID" value="NZ_BBZA01000144.1"/>
</dbReference>
<dbReference type="Proteomes" id="UP000037784">
    <property type="component" value="Unassembled WGS sequence"/>
</dbReference>
<dbReference type="Proteomes" id="UP000050502">
    <property type="component" value="Unassembled WGS sequence"/>
</dbReference>
<feature type="transmembrane region" description="Helical" evidence="1">
    <location>
        <begin position="12"/>
        <end position="34"/>
    </location>
</feature>
<keyword evidence="1" id="KW-1133">Transmembrane helix</keyword>
<evidence type="ECO:0000313" key="3">
    <source>
        <dbReference type="EMBL" id="KPL86945.1"/>
    </source>
</evidence>
<accession>A0A0M8K9F0</accession>
<dbReference type="InParanoid" id="A0A0M8K9F0"/>
<organism evidence="2 4">
    <name type="scientific">Ardenticatena maritima</name>
    <dbReference type="NCBI Taxonomy" id="872965"/>
    <lineage>
        <taxon>Bacteria</taxon>
        <taxon>Bacillati</taxon>
        <taxon>Chloroflexota</taxon>
        <taxon>Ardenticatenia</taxon>
        <taxon>Ardenticatenales</taxon>
        <taxon>Ardenticatenaceae</taxon>
        <taxon>Ardenticatena</taxon>
    </lineage>
</organism>
<evidence type="ECO:0000313" key="2">
    <source>
        <dbReference type="EMBL" id="GAP63442.1"/>
    </source>
</evidence>
<evidence type="ECO:0000313" key="4">
    <source>
        <dbReference type="Proteomes" id="UP000037784"/>
    </source>
</evidence>
<keyword evidence="4" id="KW-1185">Reference proteome</keyword>
<dbReference type="AlphaFoldDB" id="A0A0M8K9F0"/>
<dbReference type="EMBL" id="LGKN01000007">
    <property type="protein sequence ID" value="KPL86945.1"/>
    <property type="molecule type" value="Genomic_DNA"/>
</dbReference>
<feature type="transmembrane region" description="Helical" evidence="1">
    <location>
        <begin position="62"/>
        <end position="82"/>
    </location>
</feature>
<name>A0A0M8K9F0_9CHLR</name>
<reference evidence="2 4" key="1">
    <citation type="journal article" date="2015" name="Genome Announc.">
        <title>Draft Genome Sequence of a Heterotrophic Facultative Anaerobic Thermophilic Bacterium, Ardenticatena maritima Strain 110ST.</title>
        <authorList>
            <person name="Kawaichi S."/>
            <person name="Yoshida T."/>
            <person name="Sako Y."/>
            <person name="Nakamura R."/>
        </authorList>
    </citation>
    <scope>NUCLEOTIDE SEQUENCE [LARGE SCALE GENOMIC DNA]</scope>
    <source>
        <strain evidence="2 4">110S</strain>
    </source>
</reference>
<proteinExistence type="predicted"/>
<reference evidence="3 5" key="2">
    <citation type="submission" date="2015-07" db="EMBL/GenBank/DDBJ databases">
        <title>Whole genome sequence of Ardenticatena maritima DSM 23922.</title>
        <authorList>
            <person name="Hemp J."/>
            <person name="Ward L.M."/>
            <person name="Pace L.A."/>
            <person name="Fischer W.W."/>
        </authorList>
    </citation>
    <scope>NUCLEOTIDE SEQUENCE [LARGE SCALE GENOMIC DNA]</scope>
    <source>
        <strain evidence="3 5">110S</strain>
    </source>
</reference>
<evidence type="ECO:0000313" key="5">
    <source>
        <dbReference type="Proteomes" id="UP000050502"/>
    </source>
</evidence>
<comment type="caution">
    <text evidence="2">The sequence shown here is derived from an EMBL/GenBank/DDBJ whole genome shotgun (WGS) entry which is preliminary data.</text>
</comment>
<dbReference type="EMBL" id="BBZA01000144">
    <property type="protein sequence ID" value="GAP63442.1"/>
    <property type="molecule type" value="Genomic_DNA"/>
</dbReference>
<gene>
    <name evidence="2" type="ORF">ARMA_1864</name>
    <name evidence="3" type="ORF">SE16_12800</name>
</gene>
<evidence type="ECO:0000256" key="1">
    <source>
        <dbReference type="SAM" id="Phobius"/>
    </source>
</evidence>
<sequence>MTETLMPLFTAFAWFSLTFVIVAGVGILSMPLVLGKAQAALRAQPPHGPAWAHRVWYERRRVYGVIFAVATVAGLLVALPHLF</sequence>
<keyword evidence="1" id="KW-0812">Transmembrane</keyword>
<protein>
    <submittedName>
        <fullName evidence="2">Uncharacterized protein</fullName>
    </submittedName>
</protein>
<reference evidence="4" key="3">
    <citation type="submission" date="2015-08" db="EMBL/GenBank/DDBJ databases">
        <title>Draft Genome Sequence of a Heterotrophic Facultative Anaerobic Bacterium Ardenticatena maritima Strain 110S.</title>
        <authorList>
            <person name="Kawaichi S."/>
            <person name="Yoshida T."/>
            <person name="Sako Y."/>
            <person name="Nakamura R."/>
        </authorList>
    </citation>
    <scope>NUCLEOTIDE SEQUENCE [LARGE SCALE GENOMIC DNA]</scope>
    <source>
        <strain evidence="4">110S</strain>
    </source>
</reference>